<organism evidence="1 2">
    <name type="scientific">Ambispora gerdemannii</name>
    <dbReference type="NCBI Taxonomy" id="144530"/>
    <lineage>
        <taxon>Eukaryota</taxon>
        <taxon>Fungi</taxon>
        <taxon>Fungi incertae sedis</taxon>
        <taxon>Mucoromycota</taxon>
        <taxon>Glomeromycotina</taxon>
        <taxon>Glomeromycetes</taxon>
        <taxon>Archaeosporales</taxon>
        <taxon>Ambisporaceae</taxon>
        <taxon>Ambispora</taxon>
    </lineage>
</organism>
<dbReference type="EMBL" id="CAJVPL010001232">
    <property type="protein sequence ID" value="CAG8560339.1"/>
    <property type="molecule type" value="Genomic_DNA"/>
</dbReference>
<keyword evidence="2" id="KW-1185">Reference proteome</keyword>
<dbReference type="Proteomes" id="UP000789831">
    <property type="component" value="Unassembled WGS sequence"/>
</dbReference>
<protein>
    <submittedName>
        <fullName evidence="1">5328_t:CDS:1</fullName>
    </submittedName>
</protein>
<reference evidence="1" key="1">
    <citation type="submission" date="2021-06" db="EMBL/GenBank/DDBJ databases">
        <authorList>
            <person name="Kallberg Y."/>
            <person name="Tangrot J."/>
            <person name="Rosling A."/>
        </authorList>
    </citation>
    <scope>NUCLEOTIDE SEQUENCE</scope>
    <source>
        <strain evidence="1">MT106</strain>
    </source>
</reference>
<gene>
    <name evidence="1" type="ORF">AGERDE_LOCUS7119</name>
</gene>
<dbReference type="OrthoDB" id="2446089at2759"/>
<evidence type="ECO:0000313" key="2">
    <source>
        <dbReference type="Proteomes" id="UP000789831"/>
    </source>
</evidence>
<name>A0A9N9BDT1_9GLOM</name>
<dbReference type="AlphaFoldDB" id="A0A9N9BDT1"/>
<accession>A0A9N9BDT1</accession>
<sequence length="162" mass="18753">MTILLWQRNERTLPLIKDDQKYADKVTEISNLIEADWFFENYPIFQGVVKVIGKIQNFVTDISQLQSIVKYFREYRGLERSAKALTRALKERPDFGKSRAGQNIEDEEAINVDICDMENAIHVHIQKVGTVARLLKENIVLFDELFDDTAQFSISNTISILE</sequence>
<evidence type="ECO:0000313" key="1">
    <source>
        <dbReference type="EMBL" id="CAG8560339.1"/>
    </source>
</evidence>
<proteinExistence type="predicted"/>
<comment type="caution">
    <text evidence="1">The sequence shown here is derived from an EMBL/GenBank/DDBJ whole genome shotgun (WGS) entry which is preliminary data.</text>
</comment>